<reference evidence="1" key="1">
    <citation type="submission" date="2023-04" db="EMBL/GenBank/DDBJ databases">
        <title>Draft Genome sequencing of Naganishia species isolated from polar environments using Oxford Nanopore Technology.</title>
        <authorList>
            <person name="Leo P."/>
            <person name="Venkateswaran K."/>
        </authorList>
    </citation>
    <scope>NUCLEOTIDE SEQUENCE</scope>
    <source>
        <strain evidence="1">MNA-CCFEE 5261</strain>
    </source>
</reference>
<name>A0ACC2WPL6_9TREE</name>
<evidence type="ECO:0000313" key="1">
    <source>
        <dbReference type="EMBL" id="KAJ9113413.1"/>
    </source>
</evidence>
<accession>A0ACC2WPL6</accession>
<gene>
    <name evidence="1" type="ORF">QFC19_000333</name>
</gene>
<proteinExistence type="predicted"/>
<keyword evidence="2" id="KW-1185">Reference proteome</keyword>
<sequence length="714" mass="81466">MSWVRSVAIRTALCRQVRSRYQSYGSTRLFSSSLRSWEEPEVVTKTPKADIDHEAVKAHQESSPLKSIEVPFTSLEASRKFDKSIFRGLYNSKMKNMTVVQQRAIMPMMDTKTGVVVRAKTGTGKTLAFALPCIQAALENPQQTQKGRIQALVVAPTRDLALQIEAEFKKVLQHQTRNVHRKTDTFVLIGGRKNDLHPKAKAAIVIATPGRLEAILRDPRMLPMFSDLKYRVYDEADRLLDQGFAPTLEVIEERLRDAKAEALEPDNHFKTALFSATVDDAVTNFAHETIGKEYEYINCVDKDAEESHENIHQGIVRTQSIKDSFEASFSYILNHINDKYFKAIVFLPTITGTEYYYRVLQRAKREELYDSETATKKYGSRILRLHGKMSQSARDRTVKEFRRTSHGVLVCTDVAARGLDFNDVSHVIQMCPSSSVADYIHKIGRTARAGARGKARIFISEPEMKFIETLQRERGIVFKEDTEYVKDETSPDHFQRLGSYEQDALEEFLRTFLGFAASVSGVYRFNKQRIVEESFALYRHILNDPSAKLSVGRRFVSEVLRMPGRDAAEFFDVPGGFDMRLSNDRKSKRTFMGDGGSRSDRGFSNDRYGNSGRLYNKSRLFDRNDRSYGNDRSYSNDRKSYGNKSYGDKSYGNKAYGDKSYGDKSYGDKSYGKSYGNRSNDRSFSRGNDRGGYEKRNYGSQSRNTYGRRDDSDE</sequence>
<dbReference type="Proteomes" id="UP001241377">
    <property type="component" value="Unassembled WGS sequence"/>
</dbReference>
<organism evidence="1 2">
    <name type="scientific">Naganishia cerealis</name>
    <dbReference type="NCBI Taxonomy" id="610337"/>
    <lineage>
        <taxon>Eukaryota</taxon>
        <taxon>Fungi</taxon>
        <taxon>Dikarya</taxon>
        <taxon>Basidiomycota</taxon>
        <taxon>Agaricomycotina</taxon>
        <taxon>Tremellomycetes</taxon>
        <taxon>Filobasidiales</taxon>
        <taxon>Filobasidiaceae</taxon>
        <taxon>Naganishia</taxon>
    </lineage>
</organism>
<dbReference type="EMBL" id="JASBWR010000002">
    <property type="protein sequence ID" value="KAJ9113413.1"/>
    <property type="molecule type" value="Genomic_DNA"/>
</dbReference>
<protein>
    <submittedName>
        <fullName evidence="1">Uncharacterized protein</fullName>
    </submittedName>
</protein>
<evidence type="ECO:0000313" key="2">
    <source>
        <dbReference type="Proteomes" id="UP001241377"/>
    </source>
</evidence>
<comment type="caution">
    <text evidence="1">The sequence shown here is derived from an EMBL/GenBank/DDBJ whole genome shotgun (WGS) entry which is preliminary data.</text>
</comment>